<evidence type="ECO:0000256" key="1">
    <source>
        <dbReference type="ARBA" id="ARBA00006432"/>
    </source>
</evidence>
<dbReference type="Proteomes" id="UP000275951">
    <property type="component" value="Chromosome"/>
</dbReference>
<keyword evidence="2 5" id="KW-0436">Ligase</keyword>
<evidence type="ECO:0000256" key="2">
    <source>
        <dbReference type="ARBA" id="ARBA00022598"/>
    </source>
</evidence>
<evidence type="ECO:0000259" key="4">
    <source>
        <dbReference type="Pfam" id="PF13193"/>
    </source>
</evidence>
<dbReference type="RefSeq" id="WP_039661932.1">
    <property type="nucleotide sequence ID" value="NZ_CP012649.1"/>
</dbReference>
<dbReference type="OrthoDB" id="9803968at2"/>
<dbReference type="InterPro" id="IPR025110">
    <property type="entry name" value="AMP-bd_C"/>
</dbReference>
<dbReference type="Gene3D" id="3.30.300.30">
    <property type="match status" value="1"/>
</dbReference>
<accession>A0A3S9QLC6</accession>
<dbReference type="InterPro" id="IPR042099">
    <property type="entry name" value="ANL_N_sf"/>
</dbReference>
<proteinExistence type="inferred from homology"/>
<feature type="domain" description="AMP-binding enzyme C-terminal" evidence="4">
    <location>
        <begin position="436"/>
        <end position="512"/>
    </location>
</feature>
<dbReference type="GO" id="GO:0031956">
    <property type="term" value="F:medium-chain fatty acid-CoA ligase activity"/>
    <property type="evidence" value="ECO:0007669"/>
    <property type="project" value="TreeGrafter"/>
</dbReference>
<protein>
    <submittedName>
        <fullName evidence="5">Long-chain fatty acid--CoA ligase</fullName>
    </submittedName>
</protein>
<evidence type="ECO:0000259" key="3">
    <source>
        <dbReference type="Pfam" id="PF00501"/>
    </source>
</evidence>
<dbReference type="AlphaFoldDB" id="A0A3S9QLC6"/>
<dbReference type="Pfam" id="PF00501">
    <property type="entry name" value="AMP-binding"/>
    <property type="match status" value="1"/>
</dbReference>
<evidence type="ECO:0000313" key="6">
    <source>
        <dbReference type="Proteomes" id="UP000275951"/>
    </source>
</evidence>
<dbReference type="InterPro" id="IPR045851">
    <property type="entry name" value="AMP-bd_C_sf"/>
</dbReference>
<dbReference type="PANTHER" id="PTHR43201">
    <property type="entry name" value="ACYL-COA SYNTHETASE"/>
    <property type="match status" value="1"/>
</dbReference>
<dbReference type="PANTHER" id="PTHR43201:SF5">
    <property type="entry name" value="MEDIUM-CHAIN ACYL-COA LIGASE ACSF2, MITOCHONDRIAL"/>
    <property type="match status" value="1"/>
</dbReference>
<dbReference type="EMBL" id="CP033905">
    <property type="protein sequence ID" value="AZR06683.1"/>
    <property type="molecule type" value="Genomic_DNA"/>
</dbReference>
<name>A0A3S9QLC6_9ACTO</name>
<reference evidence="5 6" key="1">
    <citation type="submission" date="2018-11" db="EMBL/GenBank/DDBJ databases">
        <title>Multidrug-resistant genes are associated with an 42-kb island TGI1 carrying a complex class 1 integron in a Trueperella pyogenes.</title>
        <authorList>
            <person name="Dong W."/>
        </authorList>
    </citation>
    <scope>NUCLEOTIDE SEQUENCE [LARGE SCALE GENOMIC DNA]</scope>
    <source>
        <strain evidence="5 6">TP4</strain>
    </source>
</reference>
<sequence length="523" mass="56201">MLKKPIYNSAHALDRAARAHPQRESIVYGTETLTVVEAAARTRQLAQMLAAAGVTEGDRVLLIARNSPYHLLLHVACARLGAIFVPISARLTRINHQEIVDFCAPRVVVLEAALADAGMFVSSGTLVHLVIDDDPAAPSVATAISNGFYGISAAMEAQNGKFITTIKDGSTALNSRQYPEGPAAMLFTSASAGLPKAVELTHEQLWWASRNFREGFEYSNLDSVLTVAPLTHIGGFNGTTLDLFSHGGKVVIVREFNPGAVLALLEEHKITMMFGVPTIYAALLDHPAFPDTDLSQFRLPLIGGAVVPASLLGRMMAAGLRPLNVWGMTELAASGTYLPAEQLEERAGSIGRPFAHTEARIVDAEGNDATEGELVVRGPNVVGSYWHDPQLSAQTFRGGWMHTGDLVRLDEDGFLWVTGRLHNVINSGGVKIHAEEVQAVLAQMEGVSDCAVVGTPDEKWGETVSAAVVMQAGYAPPTLEEVQLHVGVYLARFKVPRKLIVVNELPTNANGKADRHTLVAMFD</sequence>
<dbReference type="GO" id="GO:0006631">
    <property type="term" value="P:fatty acid metabolic process"/>
    <property type="evidence" value="ECO:0007669"/>
    <property type="project" value="TreeGrafter"/>
</dbReference>
<evidence type="ECO:0000313" key="5">
    <source>
        <dbReference type="EMBL" id="AZR06683.1"/>
    </source>
</evidence>
<dbReference type="InterPro" id="IPR000873">
    <property type="entry name" value="AMP-dep_synth/lig_dom"/>
</dbReference>
<feature type="domain" description="AMP-dependent synthetase/ligase" evidence="3">
    <location>
        <begin position="13"/>
        <end position="386"/>
    </location>
</feature>
<dbReference type="GeneID" id="97531489"/>
<dbReference type="Pfam" id="PF13193">
    <property type="entry name" value="AMP-binding_C"/>
    <property type="match status" value="1"/>
</dbReference>
<comment type="similarity">
    <text evidence="1">Belongs to the ATP-dependent AMP-binding enzyme family.</text>
</comment>
<dbReference type="SUPFAM" id="SSF56801">
    <property type="entry name" value="Acetyl-CoA synthetase-like"/>
    <property type="match status" value="1"/>
</dbReference>
<dbReference type="Gene3D" id="3.40.50.12780">
    <property type="entry name" value="N-terminal domain of ligase-like"/>
    <property type="match status" value="1"/>
</dbReference>
<gene>
    <name evidence="5" type="ORF">EBQ10_04810</name>
</gene>
<organism evidence="5 6">
    <name type="scientific">Trueperella pyogenes</name>
    <dbReference type="NCBI Taxonomy" id="1661"/>
    <lineage>
        <taxon>Bacteria</taxon>
        <taxon>Bacillati</taxon>
        <taxon>Actinomycetota</taxon>
        <taxon>Actinomycetes</taxon>
        <taxon>Actinomycetales</taxon>
        <taxon>Actinomycetaceae</taxon>
        <taxon>Trueperella</taxon>
    </lineage>
</organism>